<dbReference type="Proteomes" id="UP000177050">
    <property type="component" value="Unassembled WGS sequence"/>
</dbReference>
<sequence>MNATQKGQYINRVEDTSHIINEIDSLLHNLLNKNRLKEEWQRIEKGDSKNIHPFVMAAYKAHKQIQSFIEKKVFAVTPEILELYELAVKANRLKKANVKGLDSRLNTLISQDLNKYYESKYQLQVGEMLLNKGYKINFIEEEIKQTPDILVTQFNESCEIECKHKNPNEISKDYVKSIYNSTQIARKQFSKSYAGLITIDTSEEQLKKCSLEDLKKVIDIAMKNSKSISGVLLTFKSIEEDQDDFIYRHRVGGFFNNPNARYKIPEWLFKNLINVD</sequence>
<reference evidence="1 2" key="1">
    <citation type="journal article" date="2016" name="Nat. Commun.">
        <title>Thousands of microbial genomes shed light on interconnected biogeochemical processes in an aquifer system.</title>
        <authorList>
            <person name="Anantharaman K."/>
            <person name="Brown C.T."/>
            <person name="Hug L.A."/>
            <person name="Sharon I."/>
            <person name="Castelle C.J."/>
            <person name="Probst A.J."/>
            <person name="Thomas B.C."/>
            <person name="Singh A."/>
            <person name="Wilkins M.J."/>
            <person name="Karaoz U."/>
            <person name="Brodie E.L."/>
            <person name="Williams K.H."/>
            <person name="Hubbard S.S."/>
            <person name="Banfield J.F."/>
        </authorList>
    </citation>
    <scope>NUCLEOTIDE SEQUENCE [LARGE SCALE GENOMIC DNA]</scope>
</reference>
<name>A0A1F7L1X1_9BACT</name>
<protein>
    <submittedName>
        <fullName evidence="1">Uncharacterized protein</fullName>
    </submittedName>
</protein>
<dbReference type="EMBL" id="MGBR01000001">
    <property type="protein sequence ID" value="OGK74140.1"/>
    <property type="molecule type" value="Genomic_DNA"/>
</dbReference>
<gene>
    <name evidence="1" type="ORF">A3K52_05225</name>
</gene>
<comment type="caution">
    <text evidence="1">The sequence shown here is derived from an EMBL/GenBank/DDBJ whole genome shotgun (WGS) entry which is preliminary data.</text>
</comment>
<proteinExistence type="predicted"/>
<dbReference type="AlphaFoldDB" id="A0A1F7L1X1"/>
<accession>A0A1F7L1X1</accession>
<organism evidence="1 2">
    <name type="scientific">Candidatus Roizmanbacteria bacterium RIFOXYD1_FULL_38_12</name>
    <dbReference type="NCBI Taxonomy" id="1802093"/>
    <lineage>
        <taxon>Bacteria</taxon>
        <taxon>Candidatus Roizmaniibacteriota</taxon>
    </lineage>
</organism>
<evidence type="ECO:0000313" key="1">
    <source>
        <dbReference type="EMBL" id="OGK74140.1"/>
    </source>
</evidence>
<evidence type="ECO:0000313" key="2">
    <source>
        <dbReference type="Proteomes" id="UP000177050"/>
    </source>
</evidence>